<name>A0ABU0LLI5_9HYPH</name>
<feature type="transmembrane region" description="Helical" evidence="4">
    <location>
        <begin position="27"/>
        <end position="46"/>
    </location>
</feature>
<feature type="domain" description="OmpA-like" evidence="5">
    <location>
        <begin position="118"/>
        <end position="263"/>
    </location>
</feature>
<evidence type="ECO:0000256" key="1">
    <source>
        <dbReference type="PROSITE-ProRule" id="PRU00473"/>
    </source>
</evidence>
<evidence type="ECO:0000259" key="5">
    <source>
        <dbReference type="PROSITE" id="PS51123"/>
    </source>
</evidence>
<evidence type="ECO:0000256" key="4">
    <source>
        <dbReference type="SAM" id="Phobius"/>
    </source>
</evidence>
<evidence type="ECO:0000256" key="2">
    <source>
        <dbReference type="SAM" id="Coils"/>
    </source>
</evidence>
<dbReference type="InterPro" id="IPR050330">
    <property type="entry name" value="Bact_OuterMem_StrucFunc"/>
</dbReference>
<keyword evidence="4" id="KW-1133">Transmembrane helix</keyword>
<keyword evidence="7" id="KW-1185">Reference proteome</keyword>
<keyword evidence="2" id="KW-0175">Coiled coil</keyword>
<keyword evidence="6" id="KW-0966">Cell projection</keyword>
<keyword evidence="6" id="KW-0969">Cilium</keyword>
<reference evidence="6 7" key="1">
    <citation type="submission" date="2023-07" db="EMBL/GenBank/DDBJ databases">
        <title>Genomic Encyclopedia of Type Strains, Phase IV (KMG-IV): sequencing the most valuable type-strain genomes for metagenomic binning, comparative biology and taxonomic classification.</title>
        <authorList>
            <person name="Goeker M."/>
        </authorList>
    </citation>
    <scope>NUCLEOTIDE SEQUENCE [LARGE SCALE GENOMIC DNA]</scope>
    <source>
        <strain evidence="6 7">DSM 15561</strain>
    </source>
</reference>
<keyword evidence="6" id="KW-0282">Flagellum</keyword>
<dbReference type="EMBL" id="JAUSVR010000001">
    <property type="protein sequence ID" value="MDQ0509569.1"/>
    <property type="molecule type" value="Genomic_DNA"/>
</dbReference>
<gene>
    <name evidence="6" type="ORF">QOZ99_000446</name>
</gene>
<dbReference type="PANTHER" id="PTHR30329">
    <property type="entry name" value="STATOR ELEMENT OF FLAGELLAR MOTOR COMPLEX"/>
    <property type="match status" value="1"/>
</dbReference>
<keyword evidence="1 4" id="KW-0472">Membrane</keyword>
<comment type="caution">
    <text evidence="6">The sequence shown here is derived from an EMBL/GenBank/DDBJ whole genome shotgun (WGS) entry which is preliminary data.</text>
</comment>
<feature type="region of interest" description="Disordered" evidence="3">
    <location>
        <begin position="296"/>
        <end position="318"/>
    </location>
</feature>
<dbReference type="SUPFAM" id="SSF103088">
    <property type="entry name" value="OmpA-like"/>
    <property type="match status" value="1"/>
</dbReference>
<dbReference type="PANTHER" id="PTHR30329:SF20">
    <property type="entry name" value="EXPORTED PROTEIN"/>
    <property type="match status" value="1"/>
</dbReference>
<feature type="coiled-coil region" evidence="2">
    <location>
        <begin position="57"/>
        <end position="94"/>
    </location>
</feature>
<dbReference type="InterPro" id="IPR006665">
    <property type="entry name" value="OmpA-like"/>
</dbReference>
<dbReference type="RefSeq" id="WP_306888249.1">
    <property type="nucleotide sequence ID" value="NZ_JAUSVR010000001.1"/>
</dbReference>
<dbReference type="PROSITE" id="PS51123">
    <property type="entry name" value="OMPA_2"/>
    <property type="match status" value="1"/>
</dbReference>
<proteinExistence type="predicted"/>
<dbReference type="Proteomes" id="UP001235094">
    <property type="component" value="Unassembled WGS sequence"/>
</dbReference>
<organism evidence="6 7">
    <name type="scientific">Ancylobacter amanitiformis</name>
    <dbReference type="NCBI Taxonomy" id="217069"/>
    <lineage>
        <taxon>Bacteria</taxon>
        <taxon>Pseudomonadati</taxon>
        <taxon>Pseudomonadota</taxon>
        <taxon>Alphaproteobacteria</taxon>
        <taxon>Hyphomicrobiales</taxon>
        <taxon>Xanthobacteraceae</taxon>
        <taxon>Ancylobacter</taxon>
    </lineage>
</organism>
<protein>
    <submittedName>
        <fullName evidence="6">Flagellar motor protein MotB</fullName>
    </submittedName>
</protein>
<dbReference type="InterPro" id="IPR036737">
    <property type="entry name" value="OmpA-like_sf"/>
</dbReference>
<evidence type="ECO:0000313" key="7">
    <source>
        <dbReference type="Proteomes" id="UP001235094"/>
    </source>
</evidence>
<sequence>MITAEPDASTGSHAEEDENYFVSMTDMMVGILFIFIIMLMVFALNFQQQTDQTRTLTAQQEEQLRRANELADQLAALRRQIAEQITELDKANQARGDLLETIQKRLEGVGLKVTIDKDTGVLRLTEDAIRFDRNVSLLNETAARNVDALARVLLDVLPRYTACGEPAGCPSMSGYVVETLFIEGHTDTVGGPDRNWQLSTERAVNTYRRIVGGFPRLRTLVNSQGQEVLSVSAYAHTRPATKGEDEDAHRINRRIDLRFLMEADRRERLTSVLRLLDEMETKVNALQAPVMQAPAMQPPVMPAPSPLPEPPPVPGALP</sequence>
<evidence type="ECO:0000313" key="6">
    <source>
        <dbReference type="EMBL" id="MDQ0509569.1"/>
    </source>
</evidence>
<dbReference type="Gene3D" id="3.30.1330.60">
    <property type="entry name" value="OmpA-like domain"/>
    <property type="match status" value="1"/>
</dbReference>
<keyword evidence="4" id="KW-0812">Transmembrane</keyword>
<evidence type="ECO:0000256" key="3">
    <source>
        <dbReference type="SAM" id="MobiDB-lite"/>
    </source>
</evidence>
<accession>A0ABU0LLI5</accession>